<feature type="transmembrane region" description="Helical" evidence="2">
    <location>
        <begin position="335"/>
        <end position="355"/>
    </location>
</feature>
<keyword evidence="2" id="KW-0812">Transmembrane</keyword>
<evidence type="ECO:0000313" key="4">
    <source>
        <dbReference type="Proteomes" id="UP000002630"/>
    </source>
</evidence>
<sequence length="437" mass="46866">MSETSAAKLRATGSSAAPSAAAAPATKRKTFKRALKGTVGVGLAAASAALIARSDDIGEWLQSVAPHVLPHTVVVPGGADTAVLADFVLRAIAEAKSCVQEGVNVCLDAEGRVTALYTFISQWYLSPRQHVVEMALSILVLSPLVYLYFKLCRARLRLKRAAGAFDAKRPSLLMKLWGAALLGLVGAGAFLKFTKQELISHPAYLWQPCHVHSLVMGLCAFVETEGSLLVMHVATTLWWGPFLAFVAPSLPTDPVEIAIFWAQHALMLLAPFLRLTVGTRWLYRDFWWNSVGFVFLTCYHWWWLAPVNLFTGVNVATMSVPPDSLEMFGKYYRPVWGLICGLLQLAAVGVMCVLARVFGQMPSSTAAAAASPTPSSGRAKGRSSAMKGTPQRTNGNARSSTGSSSSSSNNACGVRRRVPDDAVGISQEKAVSLVDGN</sequence>
<feature type="transmembrane region" description="Helical" evidence="2">
    <location>
        <begin position="131"/>
        <end position="151"/>
    </location>
</feature>
<gene>
    <name evidence="3" type="ORF">Esi_0059_0093</name>
</gene>
<proteinExistence type="predicted"/>
<dbReference type="Proteomes" id="UP000002630">
    <property type="component" value="Linkage Group LG27"/>
</dbReference>
<reference evidence="3 4" key="1">
    <citation type="journal article" date="2010" name="Nature">
        <title>The Ectocarpus genome and the independent evolution of multicellularity in brown algae.</title>
        <authorList>
            <person name="Cock J.M."/>
            <person name="Sterck L."/>
            <person name="Rouze P."/>
            <person name="Scornet D."/>
            <person name="Allen A.E."/>
            <person name="Amoutzias G."/>
            <person name="Anthouard V."/>
            <person name="Artiguenave F."/>
            <person name="Aury J.M."/>
            <person name="Badger J.H."/>
            <person name="Beszteri B."/>
            <person name="Billiau K."/>
            <person name="Bonnet E."/>
            <person name="Bothwell J.H."/>
            <person name="Bowler C."/>
            <person name="Boyen C."/>
            <person name="Brownlee C."/>
            <person name="Carrano C.J."/>
            <person name="Charrier B."/>
            <person name="Cho G.Y."/>
            <person name="Coelho S.M."/>
            <person name="Collen J."/>
            <person name="Corre E."/>
            <person name="Da Silva C."/>
            <person name="Delage L."/>
            <person name="Delaroque N."/>
            <person name="Dittami S.M."/>
            <person name="Doulbeau S."/>
            <person name="Elias M."/>
            <person name="Farnham G."/>
            <person name="Gachon C.M."/>
            <person name="Gschloessl B."/>
            <person name="Heesch S."/>
            <person name="Jabbari K."/>
            <person name="Jubin C."/>
            <person name="Kawai H."/>
            <person name="Kimura K."/>
            <person name="Kloareg B."/>
            <person name="Kupper F.C."/>
            <person name="Lang D."/>
            <person name="Le Bail A."/>
            <person name="Leblanc C."/>
            <person name="Lerouge P."/>
            <person name="Lohr M."/>
            <person name="Lopez P.J."/>
            <person name="Martens C."/>
            <person name="Maumus F."/>
            <person name="Michel G."/>
            <person name="Miranda-Saavedra D."/>
            <person name="Morales J."/>
            <person name="Moreau H."/>
            <person name="Motomura T."/>
            <person name="Nagasato C."/>
            <person name="Napoli C.A."/>
            <person name="Nelson D.R."/>
            <person name="Nyvall-Collen P."/>
            <person name="Peters A.F."/>
            <person name="Pommier C."/>
            <person name="Potin P."/>
            <person name="Poulain J."/>
            <person name="Quesneville H."/>
            <person name="Read B."/>
            <person name="Rensing S.A."/>
            <person name="Ritter A."/>
            <person name="Rousvoal S."/>
            <person name="Samanta M."/>
            <person name="Samson G."/>
            <person name="Schroeder D.C."/>
            <person name="Segurens B."/>
            <person name="Strittmatter M."/>
            <person name="Tonon T."/>
            <person name="Tregear J.W."/>
            <person name="Valentin K."/>
            <person name="von Dassow P."/>
            <person name="Yamagishi T."/>
            <person name="Van de Peer Y."/>
            <person name="Wincker P."/>
        </authorList>
    </citation>
    <scope>NUCLEOTIDE SEQUENCE [LARGE SCALE GENOMIC DNA]</scope>
    <source>
        <strain evidence="4">Ec32 / CCAP1310/4</strain>
    </source>
</reference>
<feature type="transmembrane region" description="Helical" evidence="2">
    <location>
        <begin position="229"/>
        <end position="251"/>
    </location>
</feature>
<feature type="transmembrane region" description="Helical" evidence="2">
    <location>
        <begin position="172"/>
        <end position="191"/>
    </location>
</feature>
<feature type="transmembrane region" description="Helical" evidence="2">
    <location>
        <begin position="257"/>
        <end position="277"/>
    </location>
</feature>
<name>D8LQ85_ECTSI</name>
<protein>
    <recommendedName>
        <fullName evidence="5">Transmembrane protein</fullName>
    </recommendedName>
</protein>
<dbReference type="EMBL" id="FN649752">
    <property type="protein sequence ID" value="CBN77465.1"/>
    <property type="molecule type" value="Genomic_DNA"/>
</dbReference>
<dbReference type="OrthoDB" id="17328at2759"/>
<dbReference type="InterPro" id="IPR026508">
    <property type="entry name" value="TMEM164"/>
</dbReference>
<dbReference type="PANTHER" id="PTHR20948">
    <property type="entry name" value="TRANSMEMBRANE PROTEIN 164"/>
    <property type="match status" value="1"/>
</dbReference>
<keyword evidence="2" id="KW-1133">Transmembrane helix</keyword>
<feature type="transmembrane region" description="Helical" evidence="2">
    <location>
        <begin position="286"/>
        <end position="304"/>
    </location>
</feature>
<evidence type="ECO:0000256" key="1">
    <source>
        <dbReference type="SAM" id="MobiDB-lite"/>
    </source>
</evidence>
<feature type="transmembrane region" description="Helical" evidence="2">
    <location>
        <begin position="34"/>
        <end position="52"/>
    </location>
</feature>
<evidence type="ECO:0008006" key="5">
    <source>
        <dbReference type="Google" id="ProtNLM"/>
    </source>
</evidence>
<feature type="region of interest" description="Disordered" evidence="1">
    <location>
        <begin position="366"/>
        <end position="421"/>
    </location>
</feature>
<dbReference type="EMBL" id="FN648807">
    <property type="protein sequence ID" value="CBN77465.1"/>
    <property type="molecule type" value="Genomic_DNA"/>
</dbReference>
<feature type="compositionally biased region" description="Low complexity" evidence="1">
    <location>
        <begin position="366"/>
        <end position="376"/>
    </location>
</feature>
<evidence type="ECO:0000313" key="3">
    <source>
        <dbReference type="EMBL" id="CBN77465.1"/>
    </source>
</evidence>
<dbReference type="AlphaFoldDB" id="D8LQ85"/>
<keyword evidence="2" id="KW-0472">Membrane</keyword>
<evidence type="ECO:0000256" key="2">
    <source>
        <dbReference type="SAM" id="Phobius"/>
    </source>
</evidence>
<feature type="transmembrane region" description="Helical" evidence="2">
    <location>
        <begin position="203"/>
        <end position="222"/>
    </location>
</feature>
<dbReference type="InParanoid" id="D8LQ85"/>
<accession>D8LQ85</accession>
<keyword evidence="4" id="KW-1185">Reference proteome</keyword>
<organism evidence="3 4">
    <name type="scientific">Ectocarpus siliculosus</name>
    <name type="common">Brown alga</name>
    <name type="synonym">Conferva siliculosa</name>
    <dbReference type="NCBI Taxonomy" id="2880"/>
    <lineage>
        <taxon>Eukaryota</taxon>
        <taxon>Sar</taxon>
        <taxon>Stramenopiles</taxon>
        <taxon>Ochrophyta</taxon>
        <taxon>PX clade</taxon>
        <taxon>Phaeophyceae</taxon>
        <taxon>Ectocarpales</taxon>
        <taxon>Ectocarpaceae</taxon>
        <taxon>Ectocarpus</taxon>
    </lineage>
</organism>
<dbReference type="PANTHER" id="PTHR20948:SF2">
    <property type="entry name" value="TRANSMEMBRANE PROTEIN 164"/>
    <property type="match status" value="1"/>
</dbReference>
<feature type="compositionally biased region" description="Low complexity" evidence="1">
    <location>
        <begin position="393"/>
        <end position="411"/>
    </location>
</feature>